<evidence type="ECO:0000313" key="2">
    <source>
        <dbReference type="Proteomes" id="UP000614601"/>
    </source>
</evidence>
<dbReference type="EMBL" id="CAJFDH010000001">
    <property type="protein sequence ID" value="CAD5205486.1"/>
    <property type="molecule type" value="Genomic_DNA"/>
</dbReference>
<dbReference type="AlphaFoldDB" id="A0A811JQE2"/>
<dbReference type="Proteomes" id="UP000783686">
    <property type="component" value="Unassembled WGS sequence"/>
</dbReference>
<reference evidence="1" key="1">
    <citation type="submission" date="2020-09" db="EMBL/GenBank/DDBJ databases">
        <authorList>
            <person name="Kikuchi T."/>
        </authorList>
    </citation>
    <scope>NUCLEOTIDE SEQUENCE</scope>
    <source>
        <strain evidence="1">SH1</strain>
    </source>
</reference>
<proteinExistence type="predicted"/>
<gene>
    <name evidence="1" type="ORF">BOKJ2_LOCUS170</name>
</gene>
<accession>A0A811JQE2</accession>
<dbReference type="EMBL" id="CAJFCW020000001">
    <property type="protein sequence ID" value="CAG9077639.1"/>
    <property type="molecule type" value="Genomic_DNA"/>
</dbReference>
<protein>
    <recommendedName>
        <fullName evidence="3">RING-type domain-containing protein</fullName>
    </recommendedName>
</protein>
<evidence type="ECO:0000313" key="1">
    <source>
        <dbReference type="EMBL" id="CAD5205486.1"/>
    </source>
</evidence>
<evidence type="ECO:0008006" key="3">
    <source>
        <dbReference type="Google" id="ProtNLM"/>
    </source>
</evidence>
<name>A0A811JQE2_9BILA</name>
<dbReference type="Proteomes" id="UP000614601">
    <property type="component" value="Unassembled WGS sequence"/>
</dbReference>
<comment type="caution">
    <text evidence="1">The sequence shown here is derived from an EMBL/GenBank/DDBJ whole genome shotgun (WGS) entry which is preliminary data.</text>
</comment>
<sequence>MSEHNFKSWTNKAETYSSRDDVQKLMHDYQVSLIDVNVKHSILCMLQQKRGKDTQATIDGNERQIKKIADSIVESQKTEEILNDKCHLCLEEKAKQPMYCVLCAKVISCKSCLQQYFLECTSSTVKCLNCQRESFLNHILFRELPRVDYL</sequence>
<organism evidence="1 2">
    <name type="scientific">Bursaphelenchus okinawaensis</name>
    <dbReference type="NCBI Taxonomy" id="465554"/>
    <lineage>
        <taxon>Eukaryota</taxon>
        <taxon>Metazoa</taxon>
        <taxon>Ecdysozoa</taxon>
        <taxon>Nematoda</taxon>
        <taxon>Chromadorea</taxon>
        <taxon>Rhabditida</taxon>
        <taxon>Tylenchina</taxon>
        <taxon>Tylenchomorpha</taxon>
        <taxon>Aphelenchoidea</taxon>
        <taxon>Aphelenchoididae</taxon>
        <taxon>Bursaphelenchus</taxon>
    </lineage>
</organism>
<keyword evidence="2" id="KW-1185">Reference proteome</keyword>